<name>A0A0R2A4C8_9LACO</name>
<dbReference type="Proteomes" id="UP000051733">
    <property type="component" value="Unassembled WGS sequence"/>
</dbReference>
<evidence type="ECO:0000313" key="1">
    <source>
        <dbReference type="EMBL" id="KRM61885.1"/>
    </source>
</evidence>
<protein>
    <submittedName>
        <fullName evidence="1">Uncharacterized protein</fullName>
    </submittedName>
</protein>
<proteinExistence type="predicted"/>
<dbReference type="STRING" id="1423813.FC26_GL001160"/>
<keyword evidence="2" id="KW-1185">Reference proteome</keyword>
<dbReference type="EMBL" id="AYYY01000018">
    <property type="protein sequence ID" value="KRM61885.1"/>
    <property type="molecule type" value="Genomic_DNA"/>
</dbReference>
<dbReference type="AlphaFoldDB" id="A0A0R2A4C8"/>
<gene>
    <name evidence="1" type="ORF">FC26_GL001160</name>
</gene>
<dbReference type="PATRIC" id="fig|1423813.3.peg.1179"/>
<organism evidence="1 2">
    <name type="scientific">Paucilactobacillus vaccinostercus DSM 20634</name>
    <dbReference type="NCBI Taxonomy" id="1423813"/>
    <lineage>
        <taxon>Bacteria</taxon>
        <taxon>Bacillati</taxon>
        <taxon>Bacillota</taxon>
        <taxon>Bacilli</taxon>
        <taxon>Lactobacillales</taxon>
        <taxon>Lactobacillaceae</taxon>
        <taxon>Paucilactobacillus</taxon>
    </lineage>
</organism>
<accession>A0A0R2A4C8</accession>
<sequence length="265" mass="29819">MVLNIRNEAKIMSSKKMELPSNLEQQIVTGIMSGYKSYLDERIRAKQNLKVSAAYAWTKGNHIDSEVAVAVENNQTIDFSTAKAGYVWEYLQFTATSPKSDETGKALIFIKGSRSAKKNFDGKKVSQPDKNYLREYAKINQHLFKSGQVSGTSTNHSVQLELPINEIRSSASDSFKTSDFDRFYIVTYEIDKAYQISSIKLTMPDPSSMSLVIVKDLTDLIQNSMVTIETEEFDAVRGDKVPDAQYTDQPFGYEIAAEEEQNPES</sequence>
<reference evidence="1 2" key="1">
    <citation type="journal article" date="2015" name="Genome Announc.">
        <title>Expanding the biotechnology potential of lactobacilli through comparative genomics of 213 strains and associated genera.</title>
        <authorList>
            <person name="Sun Z."/>
            <person name="Harris H.M."/>
            <person name="McCann A."/>
            <person name="Guo C."/>
            <person name="Argimon S."/>
            <person name="Zhang W."/>
            <person name="Yang X."/>
            <person name="Jeffery I.B."/>
            <person name="Cooney J.C."/>
            <person name="Kagawa T.F."/>
            <person name="Liu W."/>
            <person name="Song Y."/>
            <person name="Salvetti E."/>
            <person name="Wrobel A."/>
            <person name="Rasinkangas P."/>
            <person name="Parkhill J."/>
            <person name="Rea M.C."/>
            <person name="O'Sullivan O."/>
            <person name="Ritari J."/>
            <person name="Douillard F.P."/>
            <person name="Paul Ross R."/>
            <person name="Yang R."/>
            <person name="Briner A.E."/>
            <person name="Felis G.E."/>
            <person name="de Vos W.M."/>
            <person name="Barrangou R."/>
            <person name="Klaenhammer T.R."/>
            <person name="Caufield P.W."/>
            <person name="Cui Y."/>
            <person name="Zhang H."/>
            <person name="O'Toole P.W."/>
        </authorList>
    </citation>
    <scope>NUCLEOTIDE SEQUENCE [LARGE SCALE GENOMIC DNA]</scope>
    <source>
        <strain evidence="1 2">DSM 20634</strain>
    </source>
</reference>
<comment type="caution">
    <text evidence="1">The sequence shown here is derived from an EMBL/GenBank/DDBJ whole genome shotgun (WGS) entry which is preliminary data.</text>
</comment>
<evidence type="ECO:0000313" key="2">
    <source>
        <dbReference type="Proteomes" id="UP000051733"/>
    </source>
</evidence>